<protein>
    <recommendedName>
        <fullName evidence="3">DUF5683 domain-containing protein</fullName>
    </recommendedName>
</protein>
<reference evidence="2" key="1">
    <citation type="journal article" date="2020" name="mSystems">
        <title>Genome- and Community-Level Interaction Insights into Carbon Utilization and Element Cycling Functions of Hydrothermarchaeota in Hydrothermal Sediment.</title>
        <authorList>
            <person name="Zhou Z."/>
            <person name="Liu Y."/>
            <person name="Xu W."/>
            <person name="Pan J."/>
            <person name="Luo Z.H."/>
            <person name="Li M."/>
        </authorList>
    </citation>
    <scope>NUCLEOTIDE SEQUENCE [LARGE SCALE GENOMIC DNA]</scope>
    <source>
        <strain evidence="2">SpSt-961</strain>
    </source>
</reference>
<keyword evidence="1" id="KW-1133">Transmembrane helix</keyword>
<keyword evidence="1" id="KW-0812">Transmembrane</keyword>
<evidence type="ECO:0000256" key="1">
    <source>
        <dbReference type="SAM" id="Phobius"/>
    </source>
</evidence>
<sequence length="124" mass="14216">MRVKNLFSKPLIIVLLTSILFNPLFGEKKSVGKAMLLCIIPGGGQFYTERYVPGILIGGGEITLGYLAYKKHLEKNYSERNSLLWWELFVFGYSLADAYVGAKMYNFDLECDIDRVSLLYRIKF</sequence>
<accession>A0A7V3VTU0</accession>
<feature type="transmembrane region" description="Helical" evidence="1">
    <location>
        <begin position="50"/>
        <end position="69"/>
    </location>
</feature>
<name>A0A7V3VTU0_UNCW3</name>
<dbReference type="EMBL" id="DTOZ01000105">
    <property type="protein sequence ID" value="HGE78146.1"/>
    <property type="molecule type" value="Genomic_DNA"/>
</dbReference>
<dbReference type="AlphaFoldDB" id="A0A7V3VTU0"/>
<comment type="caution">
    <text evidence="2">The sequence shown here is derived from an EMBL/GenBank/DDBJ whole genome shotgun (WGS) entry which is preliminary data.</text>
</comment>
<feature type="transmembrane region" description="Helical" evidence="1">
    <location>
        <begin position="81"/>
        <end position="100"/>
    </location>
</feature>
<evidence type="ECO:0008006" key="3">
    <source>
        <dbReference type="Google" id="ProtNLM"/>
    </source>
</evidence>
<gene>
    <name evidence="2" type="ORF">ENX68_04005</name>
</gene>
<proteinExistence type="predicted"/>
<organism evidence="2">
    <name type="scientific">candidate division WOR-3 bacterium</name>
    <dbReference type="NCBI Taxonomy" id="2052148"/>
    <lineage>
        <taxon>Bacteria</taxon>
        <taxon>Bacteria division WOR-3</taxon>
    </lineage>
</organism>
<evidence type="ECO:0000313" key="2">
    <source>
        <dbReference type="EMBL" id="HGE78146.1"/>
    </source>
</evidence>
<keyword evidence="1" id="KW-0472">Membrane</keyword>